<name>A0ABS3JKT1_9BACT</name>
<comment type="caution">
    <text evidence="5">The sequence shown here is derived from an EMBL/GenBank/DDBJ whole genome shotgun (WGS) entry which is preliminary data.</text>
</comment>
<keyword evidence="2" id="KW-0812">Transmembrane</keyword>
<dbReference type="InterPro" id="IPR056074">
    <property type="entry name" value="DUF7657"/>
</dbReference>
<feature type="transmembrane region" description="Helical" evidence="2">
    <location>
        <begin position="151"/>
        <end position="170"/>
    </location>
</feature>
<feature type="domain" description="DUF7657" evidence="4">
    <location>
        <begin position="64"/>
        <end position="459"/>
    </location>
</feature>
<feature type="transmembrane region" description="Helical" evidence="2">
    <location>
        <begin position="222"/>
        <end position="242"/>
    </location>
</feature>
<feature type="transmembrane region" description="Helical" evidence="2">
    <location>
        <begin position="378"/>
        <end position="398"/>
    </location>
</feature>
<evidence type="ECO:0008006" key="7">
    <source>
        <dbReference type="Google" id="ProtNLM"/>
    </source>
</evidence>
<keyword evidence="6" id="KW-1185">Reference proteome</keyword>
<dbReference type="Pfam" id="PF24677">
    <property type="entry name" value="DUF7657"/>
    <property type="match status" value="1"/>
</dbReference>
<feature type="domain" description="DUF7654" evidence="3">
    <location>
        <begin position="559"/>
        <end position="704"/>
    </location>
</feature>
<dbReference type="RefSeq" id="WP_207329996.1">
    <property type="nucleotide sequence ID" value="NZ_JAFMYW010000004.1"/>
</dbReference>
<reference evidence="5 6" key="1">
    <citation type="submission" date="2021-03" db="EMBL/GenBank/DDBJ databases">
        <title>Fibrella sp. HMF5405 genome sequencing and assembly.</title>
        <authorList>
            <person name="Kang H."/>
            <person name="Kim H."/>
            <person name="Bae S."/>
            <person name="Joh K."/>
        </authorList>
    </citation>
    <scope>NUCLEOTIDE SEQUENCE [LARGE SCALE GENOMIC DNA]</scope>
    <source>
        <strain evidence="5 6">HMF5405</strain>
    </source>
</reference>
<keyword evidence="2" id="KW-1133">Transmembrane helix</keyword>
<evidence type="ECO:0000313" key="5">
    <source>
        <dbReference type="EMBL" id="MBO0950053.1"/>
    </source>
</evidence>
<dbReference type="Pfam" id="PF24672">
    <property type="entry name" value="DUF7654"/>
    <property type="match status" value="1"/>
</dbReference>
<proteinExistence type="predicted"/>
<feature type="transmembrane region" description="Helical" evidence="2">
    <location>
        <begin position="301"/>
        <end position="322"/>
    </location>
</feature>
<keyword evidence="2" id="KW-0472">Membrane</keyword>
<evidence type="ECO:0000259" key="4">
    <source>
        <dbReference type="Pfam" id="PF24677"/>
    </source>
</evidence>
<dbReference type="Proteomes" id="UP000664628">
    <property type="component" value="Unassembled WGS sequence"/>
</dbReference>
<feature type="transmembrane region" description="Helical" evidence="2">
    <location>
        <begin position="444"/>
        <end position="461"/>
    </location>
</feature>
<accession>A0ABS3JKT1</accession>
<organism evidence="5 6">
    <name type="scientific">Fibrella forsythiae</name>
    <dbReference type="NCBI Taxonomy" id="2817061"/>
    <lineage>
        <taxon>Bacteria</taxon>
        <taxon>Pseudomonadati</taxon>
        <taxon>Bacteroidota</taxon>
        <taxon>Cytophagia</taxon>
        <taxon>Cytophagales</taxon>
        <taxon>Spirosomataceae</taxon>
        <taxon>Fibrella</taxon>
    </lineage>
</organism>
<feature type="compositionally biased region" description="Low complexity" evidence="1">
    <location>
        <begin position="31"/>
        <end position="40"/>
    </location>
</feature>
<feature type="compositionally biased region" description="Basic and acidic residues" evidence="1">
    <location>
        <begin position="7"/>
        <end position="18"/>
    </location>
</feature>
<feature type="transmembrane region" description="Helical" evidence="2">
    <location>
        <begin position="509"/>
        <end position="527"/>
    </location>
</feature>
<feature type="transmembrane region" description="Helical" evidence="2">
    <location>
        <begin position="65"/>
        <end position="85"/>
    </location>
</feature>
<protein>
    <recommendedName>
        <fullName evidence="7">Glycosyltransferase RgtA/B/C/D-like domain-containing protein</fullName>
    </recommendedName>
</protein>
<evidence type="ECO:0000259" key="3">
    <source>
        <dbReference type="Pfam" id="PF24672"/>
    </source>
</evidence>
<dbReference type="EMBL" id="JAFMYW010000004">
    <property type="protein sequence ID" value="MBO0950053.1"/>
    <property type="molecule type" value="Genomic_DNA"/>
</dbReference>
<feature type="transmembrane region" description="Helical" evidence="2">
    <location>
        <begin position="272"/>
        <end position="289"/>
    </location>
</feature>
<evidence type="ECO:0000256" key="1">
    <source>
        <dbReference type="SAM" id="MobiDB-lite"/>
    </source>
</evidence>
<dbReference type="InterPro" id="IPR056071">
    <property type="entry name" value="DUF7654"/>
</dbReference>
<sequence>MSKKGKKPADSPATERPRPIASTVAPPPARSAPVTSASSPPTAPPKPTQAAPPDALIWFDKRVKITLGVFVGIFLLFVLFKWHYISLPAWNEILPDGGPAKRGLVAGTPKRIRMDDYAVGAPWILSNANTGFKTENEAVGGLKTPLLTLPVKHPIIIFKIGYWGFMFLDVERGYSWMYNSSPLILLLGTFLFFLLVSKNQYWLSLTGALTLFLSSGTVRWSFIPSSMIGYCGLAFVGAVYLLRSTNPKVYIPVAFGLIWIIVSFAITLYPPYQIPMAYLFIFLLIGYVLNERKLVFPPKSVLVKLISLAGALLVAGFVAYLFKSDVDETVKAVSGTVYPGKRSETGGTGFIANWYSEYYSWFFDDQQFPKGWLNICELSHYLNFVPVVSPLAIALFAFTRRIDWMLVGAMAFVVLMWLWMEVGYPEAIAKATLMSMVPTRRGQIPMGVGGIVLLFLYLAALRNVSLSDLKQAIPVWFTPVAIVGIVAFVVYTAYVNINDAEGMLRTDQTFMPVLFFILMNGLLLFSLNIRYRMALFCGGIILFLLPNLKANPLSKGLTPLTENLVYQNVKTLVDKDPDARWIVNGSQFVTYMVTATGAKQITGVKYIPNRKQIFSVLDPTMKRDSAYNRYAHVTFQTYINGAQGDTTILAQQYEDGYVIAGDPCSPKFKKLNVKYMLYDHAPQIPYEVRCMKKAVELGSMTIYERID</sequence>
<feature type="transmembrane region" description="Helical" evidence="2">
    <location>
        <begin position="182"/>
        <end position="202"/>
    </location>
</feature>
<evidence type="ECO:0000313" key="6">
    <source>
        <dbReference type="Proteomes" id="UP000664628"/>
    </source>
</evidence>
<evidence type="ECO:0000256" key="2">
    <source>
        <dbReference type="SAM" id="Phobius"/>
    </source>
</evidence>
<feature type="region of interest" description="Disordered" evidence="1">
    <location>
        <begin position="1"/>
        <end position="51"/>
    </location>
</feature>
<feature type="transmembrane region" description="Helical" evidence="2">
    <location>
        <begin position="249"/>
        <end position="266"/>
    </location>
</feature>
<feature type="transmembrane region" description="Helical" evidence="2">
    <location>
        <begin position="473"/>
        <end position="497"/>
    </location>
</feature>
<feature type="transmembrane region" description="Helical" evidence="2">
    <location>
        <begin position="405"/>
        <end position="424"/>
    </location>
</feature>
<gene>
    <name evidence="5" type="ORF">J2I46_15760</name>
</gene>